<organism evidence="3 4">
    <name type="scientific">Thamnidium elegans</name>
    <dbReference type="NCBI Taxonomy" id="101142"/>
    <lineage>
        <taxon>Eukaryota</taxon>
        <taxon>Fungi</taxon>
        <taxon>Fungi incertae sedis</taxon>
        <taxon>Mucoromycota</taxon>
        <taxon>Mucoromycotina</taxon>
        <taxon>Mucoromycetes</taxon>
        <taxon>Mucorales</taxon>
        <taxon>Mucorineae</taxon>
        <taxon>Mucoraceae</taxon>
        <taxon>Thamnidium</taxon>
    </lineage>
</organism>
<dbReference type="Pfam" id="PF00096">
    <property type="entry name" value="zf-C2H2"/>
    <property type="match status" value="1"/>
</dbReference>
<evidence type="ECO:0000313" key="3">
    <source>
        <dbReference type="EMBL" id="KAG2234588.1"/>
    </source>
</evidence>
<dbReference type="Proteomes" id="UP000613177">
    <property type="component" value="Unassembled WGS sequence"/>
</dbReference>
<evidence type="ECO:0000259" key="2">
    <source>
        <dbReference type="PROSITE" id="PS50157"/>
    </source>
</evidence>
<dbReference type="InterPro" id="IPR013087">
    <property type="entry name" value="Znf_C2H2_type"/>
</dbReference>
<keyword evidence="1" id="KW-0862">Zinc</keyword>
<dbReference type="GO" id="GO:0008270">
    <property type="term" value="F:zinc ion binding"/>
    <property type="evidence" value="ECO:0007669"/>
    <property type="project" value="UniProtKB-KW"/>
</dbReference>
<dbReference type="SMART" id="SM00355">
    <property type="entry name" value="ZnF_C2H2"/>
    <property type="match status" value="2"/>
</dbReference>
<dbReference type="PROSITE" id="PS00028">
    <property type="entry name" value="ZINC_FINGER_C2H2_1"/>
    <property type="match status" value="1"/>
</dbReference>
<dbReference type="Gene3D" id="3.30.160.60">
    <property type="entry name" value="Classic Zinc Finger"/>
    <property type="match status" value="1"/>
</dbReference>
<evidence type="ECO:0000313" key="4">
    <source>
        <dbReference type="Proteomes" id="UP000613177"/>
    </source>
</evidence>
<dbReference type="AlphaFoldDB" id="A0A8H7SUD6"/>
<keyword evidence="1" id="KW-0479">Metal-binding</keyword>
<gene>
    <name evidence="3" type="ORF">INT48_000491</name>
</gene>
<sequence>MRFKSADKITAFVDNTCYECERSYSSPSHLINHMANIHHIHLNPRPQSDEERPVSKKYEFTYRRLTTYQRVLFGCPSCWFYSYRNLQTLAKHIQNSHLSLIPESEQMPEYDTSLNKNVAEQDVLKMWDEISTNLKKFLGTE</sequence>
<keyword evidence="4" id="KW-1185">Reference proteome</keyword>
<accession>A0A8H7SUD6</accession>
<keyword evidence="1" id="KW-0863">Zinc-finger</keyword>
<proteinExistence type="predicted"/>
<protein>
    <recommendedName>
        <fullName evidence="2">C2H2-type domain-containing protein</fullName>
    </recommendedName>
</protein>
<feature type="domain" description="C2H2-type" evidence="2">
    <location>
        <begin position="15"/>
        <end position="46"/>
    </location>
</feature>
<name>A0A8H7SUD6_9FUNG</name>
<dbReference type="EMBL" id="JAEPRE010000050">
    <property type="protein sequence ID" value="KAG2234588.1"/>
    <property type="molecule type" value="Genomic_DNA"/>
</dbReference>
<reference evidence="3" key="1">
    <citation type="submission" date="2021-01" db="EMBL/GenBank/DDBJ databases">
        <title>Metabolic potential, ecology and presence of endohyphal bacteria is reflected in genomic diversity of Mucoromycotina.</title>
        <authorList>
            <person name="Muszewska A."/>
            <person name="Okrasinska A."/>
            <person name="Steczkiewicz K."/>
            <person name="Drgas O."/>
            <person name="Orlowska M."/>
            <person name="Perlinska-Lenart U."/>
            <person name="Aleksandrzak-Piekarczyk T."/>
            <person name="Szatraj K."/>
            <person name="Zielenkiewicz U."/>
            <person name="Pilsyk S."/>
            <person name="Malc E."/>
            <person name="Mieczkowski P."/>
            <person name="Kruszewska J.S."/>
            <person name="Biernat P."/>
            <person name="Pawlowska J."/>
        </authorList>
    </citation>
    <scope>NUCLEOTIDE SEQUENCE</scope>
    <source>
        <strain evidence="3">WA0000018081</strain>
    </source>
</reference>
<dbReference type="PROSITE" id="PS50157">
    <property type="entry name" value="ZINC_FINGER_C2H2_2"/>
    <property type="match status" value="1"/>
</dbReference>
<evidence type="ECO:0000256" key="1">
    <source>
        <dbReference type="PROSITE-ProRule" id="PRU00042"/>
    </source>
</evidence>
<comment type="caution">
    <text evidence="3">The sequence shown here is derived from an EMBL/GenBank/DDBJ whole genome shotgun (WGS) entry which is preliminary data.</text>
</comment>